<protein>
    <submittedName>
        <fullName evidence="1">Uncharacterized protein</fullName>
    </submittedName>
</protein>
<dbReference type="EMBL" id="ATNM01000143">
    <property type="protein sequence ID" value="EPR66645.1"/>
    <property type="molecule type" value="Genomic_DNA"/>
</dbReference>
<evidence type="ECO:0000313" key="1">
    <source>
        <dbReference type="EMBL" id="EPR66645.1"/>
    </source>
</evidence>
<name>S7V8R6_9BACT</name>
<dbReference type="Proteomes" id="UP000014974">
    <property type="component" value="Unassembled WGS sequence"/>
</dbReference>
<accession>S7V8R6</accession>
<organism evidence="1 2">
    <name type="scientific">Cyclobacterium qasimii M12-11B</name>
    <dbReference type="NCBI Taxonomy" id="641524"/>
    <lineage>
        <taxon>Bacteria</taxon>
        <taxon>Pseudomonadati</taxon>
        <taxon>Bacteroidota</taxon>
        <taxon>Cytophagia</taxon>
        <taxon>Cytophagales</taxon>
        <taxon>Cyclobacteriaceae</taxon>
        <taxon>Cyclobacterium</taxon>
    </lineage>
</organism>
<comment type="caution">
    <text evidence="1">The sequence shown here is derived from an EMBL/GenBank/DDBJ whole genome shotgun (WGS) entry which is preliminary data.</text>
</comment>
<proteinExistence type="predicted"/>
<dbReference type="AlphaFoldDB" id="S7V8R6"/>
<evidence type="ECO:0000313" key="2">
    <source>
        <dbReference type="Proteomes" id="UP000014974"/>
    </source>
</evidence>
<reference evidence="1 2" key="1">
    <citation type="journal article" date="2013" name="Genome Announc.">
        <title>Draft Genome Sequence of Cyclobacterium qasimii Strain M12-11BT, Isolated from Arctic Marine Sediment.</title>
        <authorList>
            <person name="Shivaji S."/>
            <person name="Ara S."/>
            <person name="Singh A."/>
            <person name="Kumar Pinnaka A."/>
        </authorList>
    </citation>
    <scope>NUCLEOTIDE SEQUENCE [LARGE SCALE GENOMIC DNA]</scope>
    <source>
        <strain evidence="1 2">M12-11B</strain>
    </source>
</reference>
<dbReference type="STRING" id="641524.ADICYQ_4407"/>
<gene>
    <name evidence="1" type="ORF">ADICYQ_4407</name>
</gene>
<sequence length="42" mass="4991">MLQKKEQQYRQNQVVLVVFPRAYTLGYKNFTIKSSIESNVKL</sequence>